<feature type="compositionally biased region" description="Low complexity" evidence="2">
    <location>
        <begin position="50"/>
        <end position="61"/>
    </location>
</feature>
<dbReference type="PANTHER" id="PTHR33448:SF4">
    <property type="entry name" value="CHLOROPLAST PROTEIN HCF243"/>
    <property type="match status" value="1"/>
</dbReference>
<feature type="compositionally biased region" description="Basic and acidic residues" evidence="2">
    <location>
        <begin position="563"/>
        <end position="577"/>
    </location>
</feature>
<proteinExistence type="predicted"/>
<feature type="compositionally biased region" description="Acidic residues" evidence="2">
    <location>
        <begin position="507"/>
        <end position="526"/>
    </location>
</feature>
<feature type="compositionally biased region" description="Basic and acidic residues" evidence="2">
    <location>
        <begin position="692"/>
        <end position="704"/>
    </location>
</feature>
<feature type="region of interest" description="Disordered" evidence="2">
    <location>
        <begin position="393"/>
        <end position="651"/>
    </location>
</feature>
<accession>A0AAV7EJL0</accession>
<sequence>MEGERPHRSGSSELFICFTSRPSSSSSSFMRISSKSIHSPGRPDKFRDGSSSSTSSSLHTSLSRRLRHNGSLKGGQASPMFPTTAKKKGCAFDTPEPTSPKVTCIGQVRVKTKKQGNKIRARSSKKRGELSFRRTQEGKDRAEEEGRLERRHQRWVSLPLSICEALRAFGADFNCFQPCGGRSSCASAEIDREKGEKRSTTTTTTGTCGAVFARWLMALQDGEEEKRRSLQEQVALVVEDSHRGEKEEAEEANKREELREEKVFIEEDETVPVCIPHKNALLLMRCRSEPFRMASYTQRFWESPALRDPEDENDEEEDDEEVDPCEEGESDVDEAEEDYLDNANVKLCCNEQEEEIPQVNIGCHEFPQAGEEEMMESKVETGYNGAVSPIVERESVENASSPELGEEPVSVARKSSSHEFVEEAAVLTGDSSSPDFVEEPITEEKSSSAELVVELVGVMEEEGSSAPESVEREEEEISWGEALDEPVDLTEVTEENGELLLVRSEHEEEEEEEGEVVQEVEEEEEKTESPRTEQGTEEEGKEEGQTNLLSPDPVVVDETSETNVEKGKDERNEEGRDGCSPSPSAASSVQSEAVAVSTNEGEVTEEQKAVGVEKEKSIGEESIAEEVEKDGDGERVGCGGDQERKEESDKSLPECLLLMLCEPKLSMEVSKETWVCSTDFLRWRPERKPKLIQEARADDRRRLSTDSNLAKPPPPAPARPLKPYPVSVQAPPSLPAHPAPAAPSMAAVVEQKLVNASAYGPFALTRCKSEPMRSSAKLAPEACFWKSGKLQQHPVGVGAAGIGF</sequence>
<feature type="coiled-coil region" evidence="1">
    <location>
        <begin position="239"/>
        <end position="268"/>
    </location>
</feature>
<evidence type="ECO:0000313" key="3">
    <source>
        <dbReference type="EMBL" id="KAG9447762.1"/>
    </source>
</evidence>
<reference evidence="3 4" key="1">
    <citation type="submission" date="2021-07" db="EMBL/GenBank/DDBJ databases">
        <title>The Aristolochia fimbriata genome: insights into angiosperm evolution, floral development and chemical biosynthesis.</title>
        <authorList>
            <person name="Jiao Y."/>
        </authorList>
    </citation>
    <scope>NUCLEOTIDE SEQUENCE [LARGE SCALE GENOMIC DNA]</scope>
    <source>
        <strain evidence="3">IBCAS-2021</strain>
        <tissue evidence="3">Leaf</tissue>
    </source>
</reference>
<evidence type="ECO:0000256" key="1">
    <source>
        <dbReference type="SAM" id="Coils"/>
    </source>
</evidence>
<protein>
    <submittedName>
        <fullName evidence="3">Uncharacterized protein</fullName>
    </submittedName>
</protein>
<feature type="region of interest" description="Disordered" evidence="2">
    <location>
        <begin position="113"/>
        <end position="147"/>
    </location>
</feature>
<dbReference type="EMBL" id="JAINDJ010000005">
    <property type="protein sequence ID" value="KAG9447762.1"/>
    <property type="molecule type" value="Genomic_DNA"/>
</dbReference>
<feature type="region of interest" description="Disordered" evidence="2">
    <location>
        <begin position="21"/>
        <end position="98"/>
    </location>
</feature>
<feature type="compositionally biased region" description="Low complexity" evidence="2">
    <location>
        <begin position="21"/>
        <end position="39"/>
    </location>
</feature>
<feature type="compositionally biased region" description="Acidic residues" evidence="2">
    <location>
        <begin position="471"/>
        <end position="497"/>
    </location>
</feature>
<comment type="caution">
    <text evidence="3">The sequence shown here is derived from an EMBL/GenBank/DDBJ whole genome shotgun (WGS) entry which is preliminary data.</text>
</comment>
<gene>
    <name evidence="3" type="ORF">H6P81_013890</name>
</gene>
<feature type="compositionally biased region" description="Pro residues" evidence="2">
    <location>
        <begin position="711"/>
        <end position="723"/>
    </location>
</feature>
<feature type="compositionally biased region" description="Basic residues" evidence="2">
    <location>
        <begin position="113"/>
        <end position="125"/>
    </location>
</feature>
<keyword evidence="4" id="KW-1185">Reference proteome</keyword>
<evidence type="ECO:0000256" key="2">
    <source>
        <dbReference type="SAM" id="MobiDB-lite"/>
    </source>
</evidence>
<dbReference type="PANTHER" id="PTHR33448">
    <property type="entry name" value="CHLOROPLAST PROTEIN HCF243-RELATED"/>
    <property type="match status" value="1"/>
</dbReference>
<dbReference type="AlphaFoldDB" id="A0AAV7EJL0"/>
<name>A0AAV7EJL0_ARIFI</name>
<feature type="compositionally biased region" description="Acidic residues" evidence="2">
    <location>
        <begin position="309"/>
        <end position="335"/>
    </location>
</feature>
<feature type="compositionally biased region" description="Low complexity" evidence="2">
    <location>
        <begin position="450"/>
        <end position="468"/>
    </location>
</feature>
<evidence type="ECO:0000313" key="4">
    <source>
        <dbReference type="Proteomes" id="UP000825729"/>
    </source>
</evidence>
<dbReference type="Proteomes" id="UP000825729">
    <property type="component" value="Unassembled WGS sequence"/>
</dbReference>
<organism evidence="3 4">
    <name type="scientific">Aristolochia fimbriata</name>
    <name type="common">White veined hardy Dutchman's pipe vine</name>
    <dbReference type="NCBI Taxonomy" id="158543"/>
    <lineage>
        <taxon>Eukaryota</taxon>
        <taxon>Viridiplantae</taxon>
        <taxon>Streptophyta</taxon>
        <taxon>Embryophyta</taxon>
        <taxon>Tracheophyta</taxon>
        <taxon>Spermatophyta</taxon>
        <taxon>Magnoliopsida</taxon>
        <taxon>Magnoliidae</taxon>
        <taxon>Piperales</taxon>
        <taxon>Aristolochiaceae</taxon>
        <taxon>Aristolochia</taxon>
    </lineage>
</organism>
<feature type="compositionally biased region" description="Basic and acidic residues" evidence="2">
    <location>
        <begin position="630"/>
        <end position="651"/>
    </location>
</feature>
<feature type="region of interest" description="Disordered" evidence="2">
    <location>
        <begin position="302"/>
        <end position="335"/>
    </location>
</feature>
<feature type="region of interest" description="Disordered" evidence="2">
    <location>
        <begin position="692"/>
        <end position="738"/>
    </location>
</feature>
<feature type="compositionally biased region" description="Basic and acidic residues" evidence="2">
    <location>
        <begin position="126"/>
        <end position="147"/>
    </location>
</feature>
<keyword evidence="1" id="KW-0175">Coiled coil</keyword>
<feature type="compositionally biased region" description="Basic and acidic residues" evidence="2">
    <location>
        <begin position="605"/>
        <end position="619"/>
    </location>
</feature>
<feature type="compositionally biased region" description="Low complexity" evidence="2">
    <location>
        <begin position="580"/>
        <end position="597"/>
    </location>
</feature>